<evidence type="ECO:0000313" key="2">
    <source>
        <dbReference type="EMBL" id="RZO21342.1"/>
    </source>
</evidence>
<dbReference type="AlphaFoldDB" id="A0A520MJF8"/>
<gene>
    <name evidence="2" type="ORF">EVA96_01735</name>
</gene>
<organism evidence="2 3">
    <name type="scientific">SAR86 cluster bacterium</name>
    <dbReference type="NCBI Taxonomy" id="2030880"/>
    <lineage>
        <taxon>Bacteria</taxon>
        <taxon>Pseudomonadati</taxon>
        <taxon>Pseudomonadota</taxon>
        <taxon>Gammaproteobacteria</taxon>
        <taxon>SAR86 cluster</taxon>
    </lineage>
</organism>
<dbReference type="Pfam" id="PF00717">
    <property type="entry name" value="Peptidase_S24"/>
    <property type="match status" value="1"/>
</dbReference>
<evidence type="ECO:0000259" key="1">
    <source>
        <dbReference type="Pfam" id="PF00717"/>
    </source>
</evidence>
<evidence type="ECO:0000313" key="3">
    <source>
        <dbReference type="Proteomes" id="UP000315782"/>
    </source>
</evidence>
<name>A0A520MJF8_9GAMM</name>
<reference evidence="2 3" key="1">
    <citation type="submission" date="2019-02" db="EMBL/GenBank/DDBJ databases">
        <title>Prokaryotic population dynamics and viral predation in marine succession experiment using metagenomics: the confinement effect.</title>
        <authorList>
            <person name="Haro-Moreno J.M."/>
            <person name="Rodriguez-Valera F."/>
            <person name="Lopez-Perez M."/>
        </authorList>
    </citation>
    <scope>NUCLEOTIDE SEQUENCE [LARGE SCALE GENOMIC DNA]</scope>
    <source>
        <strain evidence="2">MED-G163</strain>
    </source>
</reference>
<sequence length="83" mass="9396">MSGVSMLPTFKPNNYVICLKSKRIKVNDVVVLKEANLGKVLKRVTFFDGVSLSLEGDNKSYESEVYKKSYSIKDVLGKIIFKF</sequence>
<accession>A0A520MJF8</accession>
<dbReference type="InterPro" id="IPR036286">
    <property type="entry name" value="LexA/Signal_pep-like_sf"/>
</dbReference>
<dbReference type="Gene3D" id="2.10.109.10">
    <property type="entry name" value="Umud Fragment, subunit A"/>
    <property type="match status" value="1"/>
</dbReference>
<feature type="domain" description="Peptidase S24/S26A/S26B/S26C" evidence="1">
    <location>
        <begin position="2"/>
        <end position="79"/>
    </location>
</feature>
<dbReference type="InterPro" id="IPR015927">
    <property type="entry name" value="Peptidase_S24_S26A/B/C"/>
</dbReference>
<dbReference type="Proteomes" id="UP000315782">
    <property type="component" value="Unassembled WGS sequence"/>
</dbReference>
<dbReference type="EMBL" id="SHBI01000006">
    <property type="protein sequence ID" value="RZO21342.1"/>
    <property type="molecule type" value="Genomic_DNA"/>
</dbReference>
<dbReference type="CDD" id="cd06462">
    <property type="entry name" value="Peptidase_S24_S26"/>
    <property type="match status" value="1"/>
</dbReference>
<comment type="caution">
    <text evidence="2">The sequence shown here is derived from an EMBL/GenBank/DDBJ whole genome shotgun (WGS) entry which is preliminary data.</text>
</comment>
<protein>
    <recommendedName>
        <fullName evidence="1">Peptidase S24/S26A/S26B/S26C domain-containing protein</fullName>
    </recommendedName>
</protein>
<dbReference type="SUPFAM" id="SSF51306">
    <property type="entry name" value="LexA/Signal peptidase"/>
    <property type="match status" value="1"/>
</dbReference>
<proteinExistence type="predicted"/>